<accession>A0A699VWG6</accession>
<evidence type="ECO:0000256" key="5">
    <source>
        <dbReference type="ARBA" id="ARBA00023242"/>
    </source>
</evidence>
<name>A0A699VWG6_TANCI</name>
<dbReference type="GO" id="GO:0003677">
    <property type="term" value="F:DNA binding"/>
    <property type="evidence" value="ECO:0007669"/>
    <property type="project" value="UniProtKB-KW"/>
</dbReference>
<keyword evidence="3 6" id="KW-0238">DNA-binding</keyword>
<evidence type="ECO:0000313" key="6">
    <source>
        <dbReference type="EMBL" id="GFD36274.1"/>
    </source>
</evidence>
<gene>
    <name evidence="6" type="ORF">Tci_908243</name>
</gene>
<dbReference type="EMBL" id="BKCJ011469558">
    <property type="protein sequence ID" value="GFD36274.1"/>
    <property type="molecule type" value="Genomic_DNA"/>
</dbReference>
<reference evidence="6" key="1">
    <citation type="journal article" date="2019" name="Sci. Rep.">
        <title>Draft genome of Tanacetum cinerariifolium, the natural source of mosquito coil.</title>
        <authorList>
            <person name="Yamashiro T."/>
            <person name="Shiraishi A."/>
            <person name="Satake H."/>
            <person name="Nakayama K."/>
        </authorList>
    </citation>
    <scope>NUCLEOTIDE SEQUENCE</scope>
</reference>
<evidence type="ECO:0000256" key="4">
    <source>
        <dbReference type="ARBA" id="ARBA00023163"/>
    </source>
</evidence>
<keyword evidence="4" id="KW-0804">Transcription</keyword>
<dbReference type="AlphaFoldDB" id="A0A699VWG6"/>
<feature type="non-terminal residue" evidence="6">
    <location>
        <position position="1"/>
    </location>
</feature>
<keyword evidence="5" id="KW-0539">Nucleus</keyword>
<comment type="caution">
    <text evidence="6">The sequence shown here is derived from an EMBL/GenBank/DDBJ whole genome shotgun (WGS) entry which is preliminary data.</text>
</comment>
<keyword evidence="2" id="KW-0805">Transcription regulation</keyword>
<proteinExistence type="predicted"/>
<dbReference type="InterPro" id="IPR015300">
    <property type="entry name" value="DNA-bd_pseudobarrel_sf"/>
</dbReference>
<dbReference type="SUPFAM" id="SSF101936">
    <property type="entry name" value="DNA-binding pseudobarrel domain"/>
    <property type="match status" value="1"/>
</dbReference>
<organism evidence="6">
    <name type="scientific">Tanacetum cinerariifolium</name>
    <name type="common">Dalmatian daisy</name>
    <name type="synonym">Chrysanthemum cinerariifolium</name>
    <dbReference type="NCBI Taxonomy" id="118510"/>
    <lineage>
        <taxon>Eukaryota</taxon>
        <taxon>Viridiplantae</taxon>
        <taxon>Streptophyta</taxon>
        <taxon>Embryophyta</taxon>
        <taxon>Tracheophyta</taxon>
        <taxon>Spermatophyta</taxon>
        <taxon>Magnoliopsida</taxon>
        <taxon>eudicotyledons</taxon>
        <taxon>Gunneridae</taxon>
        <taxon>Pentapetalae</taxon>
        <taxon>asterids</taxon>
        <taxon>campanulids</taxon>
        <taxon>Asterales</taxon>
        <taxon>Asteraceae</taxon>
        <taxon>Asteroideae</taxon>
        <taxon>Anthemideae</taxon>
        <taxon>Anthemidinae</taxon>
        <taxon>Tanacetum</taxon>
    </lineage>
</organism>
<dbReference type="GO" id="GO:0005634">
    <property type="term" value="C:nucleus"/>
    <property type="evidence" value="ECO:0007669"/>
    <property type="project" value="UniProtKB-SubCell"/>
</dbReference>
<evidence type="ECO:0000256" key="3">
    <source>
        <dbReference type="ARBA" id="ARBA00023125"/>
    </source>
</evidence>
<protein>
    <submittedName>
        <fullName evidence="6">DNA-binding pseudobarrel domain-containing protein</fullName>
    </submittedName>
</protein>
<evidence type="ECO:0000256" key="1">
    <source>
        <dbReference type="ARBA" id="ARBA00004123"/>
    </source>
</evidence>
<evidence type="ECO:0000256" key="2">
    <source>
        <dbReference type="ARBA" id="ARBA00023015"/>
    </source>
</evidence>
<comment type="subcellular location">
    <subcellularLocation>
        <location evidence="1">Nucleus</location>
    </subcellularLocation>
</comment>
<sequence length="125" mass="14692">AEHFCNWVSHIGHYTKDDVFYTILNASVYDKYQLTVPVEYSVAHELDKYKKADLVHDDVRYTTALKLIVDRIRPGRRSHVKMTGNWKVFATLCDFEVPKMLRFKLVEKVKDVEGVNMKMPLFHVC</sequence>